<evidence type="ECO:0000313" key="2">
    <source>
        <dbReference type="Proteomes" id="UP000092731"/>
    </source>
</evidence>
<reference evidence="2" key="1">
    <citation type="submission" date="2016-05" db="EMBL/GenBank/DDBJ databases">
        <title>Draft genome sequences of four strains of Ehrlichia ruminantium, a tick-borne pathogen of ruminants, isolated from Zimbabwe, The Gambia and Ghana.</title>
        <authorList>
            <person name="Nakao R."/>
            <person name="Jongejan F."/>
            <person name="Sugimoto C."/>
        </authorList>
    </citation>
    <scope>NUCLEOTIDE SEQUENCE [LARGE SCALE GENOMIC DNA]</scope>
    <source>
        <strain evidence="2">Pokoase 417</strain>
    </source>
</reference>
<accession>A0A161M1Q8</accession>
<organism evidence="1 2">
    <name type="scientific">Ehrlichia ruminantium</name>
    <name type="common">heartwater rickettsia</name>
    <name type="synonym">Cowdria ruminantium</name>
    <dbReference type="NCBI Taxonomy" id="779"/>
    <lineage>
        <taxon>Bacteria</taxon>
        <taxon>Pseudomonadati</taxon>
        <taxon>Pseudomonadota</taxon>
        <taxon>Alphaproteobacteria</taxon>
        <taxon>Rickettsiales</taxon>
        <taxon>Anaplasmataceae</taxon>
        <taxon>Ehrlichia</taxon>
    </lineage>
</organism>
<name>A0A161M1Q8_EHRRU</name>
<feature type="non-terminal residue" evidence="1">
    <location>
        <position position="1"/>
    </location>
</feature>
<gene>
    <name evidence="1" type="ORF">EHRUM3_07060</name>
</gene>
<dbReference type="AlphaFoldDB" id="A0A161M1Q8"/>
<sequence length="97" mass="11121">FESNRSGNVLRDIGLGFEYNLLKDLNKMKCKLFGNYHYYDFSEAAIIDKVVYNHEVAVYSAQPQTELQRLGYSTREKSEKLKSGSGNVFLVGVKLEF</sequence>
<evidence type="ECO:0000313" key="1">
    <source>
        <dbReference type="EMBL" id="GAT78481.1"/>
    </source>
</evidence>
<proteinExistence type="predicted"/>
<protein>
    <submittedName>
        <fullName evidence="1">Putative exported protein</fullName>
    </submittedName>
</protein>
<comment type="caution">
    <text evidence="1">The sequence shown here is derived from an EMBL/GenBank/DDBJ whole genome shotgun (WGS) entry which is preliminary data.</text>
</comment>
<dbReference type="EMBL" id="BDDM01000221">
    <property type="protein sequence ID" value="GAT78481.1"/>
    <property type="molecule type" value="Genomic_DNA"/>
</dbReference>
<dbReference type="Proteomes" id="UP000092731">
    <property type="component" value="Unassembled WGS sequence"/>
</dbReference>